<dbReference type="EMBL" id="CP017708">
    <property type="protein sequence ID" value="WAN70054.1"/>
    <property type="molecule type" value="Genomic_DNA"/>
</dbReference>
<sequence length="77" mass="8300">MAVYPEVAQNPVGALSVMASNPSPSRVAPESAKMSLNIPNYRKLLLPSPHTLTPTPYSLLPTPLLPEACNLNFKTQL</sequence>
<evidence type="ECO:0000313" key="1">
    <source>
        <dbReference type="EMBL" id="WAN70054.1"/>
    </source>
</evidence>
<protein>
    <submittedName>
        <fullName evidence="1">Uncharacterized protein</fullName>
    </submittedName>
</protein>
<reference evidence="1" key="1">
    <citation type="journal article" date="2017" name="Proc. Natl. Acad. Sci. U.S.A.">
        <title>Comparative genomics uncovers the prolific and distinctive metabolic potential of the cyanobacterial genus Moorea.</title>
        <authorList>
            <person name="Leao T."/>
            <person name="Castelao G."/>
            <person name="Korobeynikov A."/>
            <person name="Monroe E.A."/>
            <person name="Podell S."/>
            <person name="Glukhov E."/>
            <person name="Allen E.E."/>
            <person name="Gerwick W.H."/>
            <person name="Gerwick L."/>
        </authorList>
    </citation>
    <scope>NUCLEOTIDE SEQUENCE</scope>
    <source>
        <strain evidence="1">JHB</strain>
    </source>
</reference>
<gene>
    <name evidence="1" type="ORF">BJP36_38985</name>
</gene>
<proteinExistence type="predicted"/>
<organism evidence="1">
    <name type="scientific">Moorena producens (strain JHB)</name>
    <dbReference type="NCBI Taxonomy" id="1454205"/>
    <lineage>
        <taxon>Bacteria</taxon>
        <taxon>Bacillati</taxon>
        <taxon>Cyanobacteriota</taxon>
        <taxon>Cyanophyceae</taxon>
        <taxon>Coleofasciculales</taxon>
        <taxon>Coleofasciculaceae</taxon>
        <taxon>Moorena</taxon>
    </lineage>
</organism>
<reference evidence="1" key="2">
    <citation type="submission" date="2022-10" db="EMBL/GenBank/DDBJ databases">
        <authorList>
            <person name="Ngo T.-E."/>
        </authorList>
    </citation>
    <scope>NUCLEOTIDE SEQUENCE</scope>
    <source>
        <strain evidence="1">JHB</strain>
    </source>
</reference>
<dbReference type="AlphaFoldDB" id="A0A9Q9UWM6"/>
<accession>A0A9Q9UWM6</accession>
<name>A0A9Q9UWM6_MOOP1</name>
<dbReference type="Proteomes" id="UP000176944">
    <property type="component" value="Chromosome"/>
</dbReference>